<dbReference type="InterPro" id="IPR013154">
    <property type="entry name" value="ADH-like_N"/>
</dbReference>
<name>A0A269Y4P9_9LACO</name>
<keyword evidence="3" id="KW-0560">Oxidoreductase</keyword>
<keyword evidence="3" id="KW-0479">Metal-binding</keyword>
<dbReference type="RefSeq" id="WP_095354966.1">
    <property type="nucleotide sequence ID" value="NZ_NCXI01000066.1"/>
</dbReference>
<organism evidence="5 6">
    <name type="scientific">Lentilactobacillus parakefiri</name>
    <dbReference type="NCBI Taxonomy" id="152332"/>
    <lineage>
        <taxon>Bacteria</taxon>
        <taxon>Bacillati</taxon>
        <taxon>Bacillota</taxon>
        <taxon>Bacilli</taxon>
        <taxon>Lactobacillales</taxon>
        <taxon>Lactobacillaceae</taxon>
        <taxon>Lentilactobacillus</taxon>
    </lineage>
</organism>
<keyword evidence="3" id="KW-0862">Zinc</keyword>
<dbReference type="NCBIfam" id="TIGR02817">
    <property type="entry name" value="adh_fam_1"/>
    <property type="match status" value="1"/>
</dbReference>
<dbReference type="SMART" id="SM00829">
    <property type="entry name" value="PKS_ER"/>
    <property type="match status" value="1"/>
</dbReference>
<dbReference type="EMBL" id="NCXI01000066">
    <property type="protein sequence ID" value="PAK80101.1"/>
    <property type="molecule type" value="Genomic_DNA"/>
</dbReference>
<dbReference type="Pfam" id="PF08240">
    <property type="entry name" value="ADH_N"/>
    <property type="match status" value="1"/>
</dbReference>
<dbReference type="Gene3D" id="3.90.180.10">
    <property type="entry name" value="Medium-chain alcohol dehydrogenases, catalytic domain"/>
    <property type="match status" value="1"/>
</dbReference>
<protein>
    <recommendedName>
        <fullName evidence="3">Zinc-type alcohol dehydrogenase-like protein</fullName>
    </recommendedName>
</protein>
<evidence type="ECO:0000313" key="6">
    <source>
        <dbReference type="Proteomes" id="UP000216802"/>
    </source>
</evidence>
<dbReference type="CDD" id="cd08252">
    <property type="entry name" value="AL_MDR"/>
    <property type="match status" value="1"/>
</dbReference>
<dbReference type="Gene3D" id="3.40.50.720">
    <property type="entry name" value="NAD(P)-binding Rossmann-like Domain"/>
    <property type="match status" value="1"/>
</dbReference>
<dbReference type="Proteomes" id="UP000216802">
    <property type="component" value="Unassembled WGS sequence"/>
</dbReference>
<evidence type="ECO:0000313" key="5">
    <source>
        <dbReference type="EMBL" id="PAK80101.1"/>
    </source>
</evidence>
<dbReference type="AlphaFoldDB" id="A0A269Y4P9"/>
<dbReference type="GO" id="GO:0016491">
    <property type="term" value="F:oxidoreductase activity"/>
    <property type="evidence" value="ECO:0007669"/>
    <property type="project" value="UniProtKB-KW"/>
</dbReference>
<dbReference type="PANTHER" id="PTHR44154:SF1">
    <property type="entry name" value="QUINONE OXIDOREDUCTASE"/>
    <property type="match status" value="1"/>
</dbReference>
<dbReference type="InterPro" id="IPR013149">
    <property type="entry name" value="ADH-like_C"/>
</dbReference>
<accession>A0A269Y4P9</accession>
<dbReference type="Pfam" id="PF00107">
    <property type="entry name" value="ADH_zinc_N"/>
    <property type="match status" value="1"/>
</dbReference>
<evidence type="ECO:0000256" key="3">
    <source>
        <dbReference type="RuleBase" id="RU364000"/>
    </source>
</evidence>
<dbReference type="InterPro" id="IPR036291">
    <property type="entry name" value="NAD(P)-bd_dom_sf"/>
</dbReference>
<comment type="caution">
    <text evidence="5">The sequence shown here is derived from an EMBL/GenBank/DDBJ whole genome shotgun (WGS) entry which is preliminary data.</text>
</comment>
<dbReference type="SUPFAM" id="SSF50129">
    <property type="entry name" value="GroES-like"/>
    <property type="match status" value="1"/>
</dbReference>
<dbReference type="InterPro" id="IPR011032">
    <property type="entry name" value="GroES-like_sf"/>
</dbReference>
<dbReference type="InterPro" id="IPR020843">
    <property type="entry name" value="ER"/>
</dbReference>
<proteinExistence type="inferred from homology"/>
<sequence>MKAIGFTEHLPITDSESLVEFEEIIPTPSGHDLLVKIISTSVNPVDIGVRKGGHGVLKHPKVIGWDAYGLVTEVGGDVSLFHPGDTVFYAGSFSRPGSDSAFQLVDERIVGHAPTKLKPAEIGGMPLTSLTAWEALFERLQINPQNRDANHQKTILIINGSGGVGSIATQLAHWAGLIVIATASRPETIKWTKQNGADKTANHRKNLVNEVRSLGYQYVDYILNLNDLDGHWNEIAELIRPEGKVAAITENHHNIDLQKLTKKSVSFNWEWMYTKSYYHTADMISQHEILEQIAQLLDNGTIHSTVTKVLKPISVDNLRQAHQLVETNHMIGKVAISNIQISNFQESPIHMPIIDNRCSYELICQSSVSACITLTKYTGN</sequence>
<dbReference type="InterPro" id="IPR051603">
    <property type="entry name" value="Zinc-ADH_QOR/CCCR"/>
</dbReference>
<evidence type="ECO:0000256" key="1">
    <source>
        <dbReference type="ARBA" id="ARBA00010371"/>
    </source>
</evidence>
<evidence type="ECO:0000256" key="2">
    <source>
        <dbReference type="ARBA" id="ARBA00022857"/>
    </source>
</evidence>
<dbReference type="SUPFAM" id="SSF51735">
    <property type="entry name" value="NAD(P)-binding Rossmann-fold domains"/>
    <property type="match status" value="1"/>
</dbReference>
<dbReference type="InterPro" id="IPR014182">
    <property type="entry name" value="ADH_Zn_typ-1"/>
</dbReference>
<dbReference type="PANTHER" id="PTHR44154">
    <property type="entry name" value="QUINONE OXIDOREDUCTASE"/>
    <property type="match status" value="1"/>
</dbReference>
<gene>
    <name evidence="5" type="ORF">B8W98_08695</name>
</gene>
<reference evidence="5 6" key="1">
    <citation type="submission" date="2017-04" db="EMBL/GenBank/DDBJ databases">
        <title>Kefir bacterial isolates.</title>
        <authorList>
            <person name="Kim Y."/>
            <person name="Blasche S."/>
            <person name="Patil K.R."/>
        </authorList>
    </citation>
    <scope>NUCLEOTIDE SEQUENCE [LARGE SCALE GENOMIC DNA]</scope>
    <source>
        <strain evidence="5 6">OG2</strain>
    </source>
</reference>
<dbReference type="GO" id="GO:0008270">
    <property type="term" value="F:zinc ion binding"/>
    <property type="evidence" value="ECO:0007669"/>
    <property type="project" value="InterPro"/>
</dbReference>
<keyword evidence="2" id="KW-0521">NADP</keyword>
<evidence type="ECO:0000259" key="4">
    <source>
        <dbReference type="SMART" id="SM00829"/>
    </source>
</evidence>
<feature type="domain" description="Enoyl reductase (ER)" evidence="4">
    <location>
        <begin position="13"/>
        <end position="336"/>
    </location>
</feature>
<comment type="similarity">
    <text evidence="1 3">Belongs to the zinc-containing alcohol dehydrogenase family. Quinone oxidoreductase subfamily.</text>
</comment>